<dbReference type="AlphaFoldDB" id="A0A8K0P0B8"/>
<accession>A0A8K0P0B8</accession>
<dbReference type="EMBL" id="KZ308367">
    <property type="protein sequence ID" value="KAG8228337.1"/>
    <property type="molecule type" value="Genomic_DNA"/>
</dbReference>
<feature type="region of interest" description="Disordered" evidence="1">
    <location>
        <begin position="63"/>
        <end position="82"/>
    </location>
</feature>
<keyword evidence="3" id="KW-1185">Reference proteome</keyword>
<sequence length="135" mass="13901">MATGSAPNIAPSLPPKSYITTCTTYNLACNGCPENSKYVLFSNKIIIVLDFLLQRLSGLIPSNRQHTGSGGSSSSTLKAASGAPTVDPVAGALMRLLSLVLSSASSEAPSGSGDAVESNSSASVIEDQRIQDVIW</sequence>
<comment type="caution">
    <text evidence="2">The sequence shown here is derived from an EMBL/GenBank/DDBJ whole genome shotgun (WGS) entry which is preliminary data.</text>
</comment>
<dbReference type="Proteomes" id="UP000792457">
    <property type="component" value="Unassembled WGS sequence"/>
</dbReference>
<gene>
    <name evidence="2" type="ORF">J437_LFUL009382</name>
</gene>
<protein>
    <submittedName>
        <fullName evidence="2">Uncharacterized protein</fullName>
    </submittedName>
</protein>
<reference evidence="2" key="1">
    <citation type="submission" date="2013-04" db="EMBL/GenBank/DDBJ databases">
        <authorList>
            <person name="Qu J."/>
            <person name="Murali S.C."/>
            <person name="Bandaranaike D."/>
            <person name="Bellair M."/>
            <person name="Blankenburg K."/>
            <person name="Chao H."/>
            <person name="Dinh H."/>
            <person name="Doddapaneni H."/>
            <person name="Downs B."/>
            <person name="Dugan-Rocha S."/>
            <person name="Elkadiri S."/>
            <person name="Gnanaolivu R.D."/>
            <person name="Hernandez B."/>
            <person name="Javaid M."/>
            <person name="Jayaseelan J.C."/>
            <person name="Lee S."/>
            <person name="Li M."/>
            <person name="Ming W."/>
            <person name="Munidasa M."/>
            <person name="Muniz J."/>
            <person name="Nguyen L."/>
            <person name="Ongeri F."/>
            <person name="Osuji N."/>
            <person name="Pu L.-L."/>
            <person name="Puazo M."/>
            <person name="Qu C."/>
            <person name="Quiroz J."/>
            <person name="Raj R."/>
            <person name="Weissenberger G."/>
            <person name="Xin Y."/>
            <person name="Zou X."/>
            <person name="Han Y."/>
            <person name="Richards S."/>
            <person name="Worley K."/>
            <person name="Muzny D."/>
            <person name="Gibbs R."/>
        </authorList>
    </citation>
    <scope>NUCLEOTIDE SEQUENCE</scope>
    <source>
        <strain evidence="2">Sampled in the wild</strain>
    </source>
</reference>
<organism evidence="2 3">
    <name type="scientific">Ladona fulva</name>
    <name type="common">Scarce chaser dragonfly</name>
    <name type="synonym">Libellula fulva</name>
    <dbReference type="NCBI Taxonomy" id="123851"/>
    <lineage>
        <taxon>Eukaryota</taxon>
        <taxon>Metazoa</taxon>
        <taxon>Ecdysozoa</taxon>
        <taxon>Arthropoda</taxon>
        <taxon>Hexapoda</taxon>
        <taxon>Insecta</taxon>
        <taxon>Pterygota</taxon>
        <taxon>Palaeoptera</taxon>
        <taxon>Odonata</taxon>
        <taxon>Epiprocta</taxon>
        <taxon>Anisoptera</taxon>
        <taxon>Libelluloidea</taxon>
        <taxon>Libellulidae</taxon>
        <taxon>Ladona</taxon>
    </lineage>
</organism>
<proteinExistence type="predicted"/>
<reference evidence="2" key="2">
    <citation type="submission" date="2017-10" db="EMBL/GenBank/DDBJ databases">
        <title>Ladona fulva Genome sequencing and assembly.</title>
        <authorList>
            <person name="Murali S."/>
            <person name="Richards S."/>
            <person name="Bandaranaike D."/>
            <person name="Bellair M."/>
            <person name="Blankenburg K."/>
            <person name="Chao H."/>
            <person name="Dinh H."/>
            <person name="Doddapaneni H."/>
            <person name="Dugan-Rocha S."/>
            <person name="Elkadiri S."/>
            <person name="Gnanaolivu R."/>
            <person name="Hernandez B."/>
            <person name="Skinner E."/>
            <person name="Javaid M."/>
            <person name="Lee S."/>
            <person name="Li M."/>
            <person name="Ming W."/>
            <person name="Munidasa M."/>
            <person name="Muniz J."/>
            <person name="Nguyen L."/>
            <person name="Hughes D."/>
            <person name="Osuji N."/>
            <person name="Pu L.-L."/>
            <person name="Puazo M."/>
            <person name="Qu C."/>
            <person name="Quiroz J."/>
            <person name="Raj R."/>
            <person name="Weissenberger G."/>
            <person name="Xin Y."/>
            <person name="Zou X."/>
            <person name="Han Y."/>
            <person name="Worley K."/>
            <person name="Muzny D."/>
            <person name="Gibbs R."/>
        </authorList>
    </citation>
    <scope>NUCLEOTIDE SEQUENCE</scope>
    <source>
        <strain evidence="2">Sampled in the wild</strain>
    </source>
</reference>
<dbReference type="OrthoDB" id="71500at2759"/>
<name>A0A8K0P0B8_LADFU</name>
<evidence type="ECO:0000256" key="1">
    <source>
        <dbReference type="SAM" id="MobiDB-lite"/>
    </source>
</evidence>
<evidence type="ECO:0000313" key="3">
    <source>
        <dbReference type="Proteomes" id="UP000792457"/>
    </source>
</evidence>
<evidence type="ECO:0000313" key="2">
    <source>
        <dbReference type="EMBL" id="KAG8228337.1"/>
    </source>
</evidence>